<geneLocation type="plasmid" evidence="1">
    <name>pRL2</name>
</geneLocation>
<dbReference type="AlphaFoldDB" id="Q2LES9"/>
<accession>Q2LES9</accession>
<dbReference type="RefSeq" id="WP_011475448.1">
    <property type="nucleotide sequence ID" value="NC_007927.1"/>
</dbReference>
<gene>
    <name evidence="1" type="ORF">pRL2.23</name>
</gene>
<evidence type="ECO:0000313" key="1">
    <source>
        <dbReference type="EMBL" id="ABC67386.1"/>
    </source>
</evidence>
<sequence length="150" mass="15709">MLSTVIAVAGTLLGALVAGLLQNRAARATRDAARDDQRRAQELEAVTAFASAVAAHRRAMAVREELRLTDADADRIAAARAESHATRSAIEAPKVLVSILVPALGQAAEDAARASYALRGAADLDTLNTLREAAIKAADHFTTTAARHFA</sequence>
<proteinExistence type="predicted"/>
<keyword evidence="1" id="KW-0614">Plasmid</keyword>
<reference evidence="1" key="1">
    <citation type="journal article" date="2006" name="Appl. Environ. Microbiol.">
        <title>Diversity of telomere palindromic sequences and replication genes among Streptomyces linear plasmids.</title>
        <authorList>
            <person name="Zhang R."/>
            <person name="Yang Y."/>
            <person name="Fang P."/>
            <person name="Jiang C."/>
            <person name="Xu L."/>
            <person name="Zhu Y."/>
            <person name="Shen M."/>
            <person name="Xia H."/>
            <person name="Zhao J."/>
            <person name="Chen T."/>
            <person name="Qin Z."/>
        </authorList>
    </citation>
    <scope>NUCLEOTIDE SEQUENCE</scope>
    <source>
        <strain evidence="1">44414</strain>
        <plasmid evidence="1">pRL2</plasmid>
    </source>
</reference>
<dbReference type="EMBL" id="DQ322650">
    <property type="protein sequence ID" value="ABC67386.1"/>
    <property type="molecule type" value="Genomic_DNA"/>
</dbReference>
<protein>
    <submittedName>
        <fullName evidence="1">PRL2-23</fullName>
    </submittedName>
</protein>
<organism evidence="1">
    <name type="scientific">Streptomyces sp. 44414</name>
    <dbReference type="NCBI Taxonomy" id="364103"/>
    <lineage>
        <taxon>Bacteria</taxon>
        <taxon>Bacillati</taxon>
        <taxon>Actinomycetota</taxon>
        <taxon>Actinomycetes</taxon>
        <taxon>Kitasatosporales</taxon>
        <taxon>Streptomycetaceae</taxon>
        <taxon>Streptomyces</taxon>
    </lineage>
</organism>
<name>Q2LES9_9ACTN</name>